<evidence type="ECO:0000313" key="1">
    <source>
        <dbReference type="EMBL" id="CAA2959524.1"/>
    </source>
</evidence>
<name>A0A8S0PZM2_OLEEU</name>
<dbReference type="Proteomes" id="UP000594638">
    <property type="component" value="Unassembled WGS sequence"/>
</dbReference>
<dbReference type="Gramene" id="OE9A008126T1">
    <property type="protein sequence ID" value="OE9A008126C1"/>
    <property type="gene ID" value="OE9A008126"/>
</dbReference>
<sequence length="154" mass="16994">MAATEISSSDQRLDVTHLLEMYRRKNVSSSVGRWRMLHGGGRWATFKLLRFPRILDLTMDYSSSSPILKMAGAGDAFHGVVLPSLMEASGNGEGESGRLYTKDASRSWKLVGSDGSSKLVIKEPSANIVLLDYMSSKKLKDIIDCDNHLDDISK</sequence>
<dbReference type="OrthoDB" id="194468at2759"/>
<proteinExistence type="predicted"/>
<dbReference type="EMBL" id="CACTIH010000329">
    <property type="protein sequence ID" value="CAA2959524.1"/>
    <property type="molecule type" value="Genomic_DNA"/>
</dbReference>
<comment type="caution">
    <text evidence="1">The sequence shown here is derived from an EMBL/GenBank/DDBJ whole genome shotgun (WGS) entry which is preliminary data.</text>
</comment>
<evidence type="ECO:0000313" key="2">
    <source>
        <dbReference type="Proteomes" id="UP000594638"/>
    </source>
</evidence>
<reference evidence="1 2" key="1">
    <citation type="submission" date="2019-12" db="EMBL/GenBank/DDBJ databases">
        <authorList>
            <person name="Alioto T."/>
            <person name="Alioto T."/>
            <person name="Gomez Garrido J."/>
        </authorList>
    </citation>
    <scope>NUCLEOTIDE SEQUENCE [LARGE SCALE GENOMIC DNA]</scope>
</reference>
<dbReference type="AlphaFoldDB" id="A0A8S0PZM2"/>
<protein>
    <submittedName>
        <fullName evidence="1">Uncharacterized protein</fullName>
    </submittedName>
</protein>
<keyword evidence="2" id="KW-1185">Reference proteome</keyword>
<organism evidence="1 2">
    <name type="scientific">Olea europaea subsp. europaea</name>
    <dbReference type="NCBI Taxonomy" id="158383"/>
    <lineage>
        <taxon>Eukaryota</taxon>
        <taxon>Viridiplantae</taxon>
        <taxon>Streptophyta</taxon>
        <taxon>Embryophyta</taxon>
        <taxon>Tracheophyta</taxon>
        <taxon>Spermatophyta</taxon>
        <taxon>Magnoliopsida</taxon>
        <taxon>eudicotyledons</taxon>
        <taxon>Gunneridae</taxon>
        <taxon>Pentapetalae</taxon>
        <taxon>asterids</taxon>
        <taxon>lamiids</taxon>
        <taxon>Lamiales</taxon>
        <taxon>Oleaceae</taxon>
        <taxon>Oleeae</taxon>
        <taxon>Olea</taxon>
    </lineage>
</organism>
<accession>A0A8S0PZM2</accession>
<gene>
    <name evidence="1" type="ORF">OLEA9_A008126</name>
</gene>